<organism evidence="1 2">
    <name type="scientific">Arthrobacter phage KBurrousTX</name>
    <dbReference type="NCBI Taxonomy" id="2315608"/>
    <lineage>
        <taxon>Viruses</taxon>
        <taxon>Duplodnaviria</taxon>
        <taxon>Heunggongvirae</taxon>
        <taxon>Uroviricota</taxon>
        <taxon>Caudoviricetes</taxon>
        <taxon>Klausavirus</taxon>
        <taxon>Klausavirus kburrousTX</taxon>
    </lineage>
</organism>
<name>A0A386K9U3_9CAUD</name>
<proteinExistence type="predicted"/>
<dbReference type="Proteomes" id="UP000278416">
    <property type="component" value="Segment"/>
</dbReference>
<gene>
    <name evidence="1" type="primary">38</name>
    <name evidence="1" type="ORF">KBurrousTX_38</name>
</gene>
<dbReference type="Gene3D" id="3.10.450.40">
    <property type="match status" value="1"/>
</dbReference>
<accession>A0A386K9U3</accession>
<evidence type="ECO:0000313" key="1">
    <source>
        <dbReference type="EMBL" id="AYD81532.1"/>
    </source>
</evidence>
<keyword evidence="2" id="KW-1185">Reference proteome</keyword>
<reference evidence="1 2" key="1">
    <citation type="submission" date="2018-08" db="EMBL/GenBank/DDBJ databases">
        <authorList>
            <person name="Edupali M."/>
            <person name="Eltaeb M."/>
            <person name="Griswold I."/>
            <person name="Han P."/>
            <person name="Iszauk E."/>
            <person name="Joshi S."/>
            <person name="Kim Y."/>
            <person name="Krakopolsky K."/>
            <person name="Kubyshko V."/>
            <person name="Lee J."/>
            <person name="Lee N.Y."/>
            <person name="Lumaj G."/>
            <person name="Muskovitz J."/>
            <person name="Ning J."/>
            <person name="Noll E."/>
            <person name="Persaud B."/>
            <person name="Shankar N."/>
            <person name="Shim K."/>
            <person name="Srinivasan C."/>
            <person name="Yoon I."/>
            <person name="Zhang S."/>
            <person name="Ziausyte U."/>
            <person name="Jarvik J.W."/>
            <person name="Mcguier N."/>
            <person name="Lopez A.J."/>
            <person name="Garlena R.A."/>
            <person name="Russell D.A."/>
            <person name="Pope W.H."/>
            <person name="Jacobs-Sera D."/>
            <person name="Hatfull G.F."/>
        </authorList>
    </citation>
    <scope>NUCLEOTIDE SEQUENCE [LARGE SCALE GENOMIC DNA]</scope>
</reference>
<sequence>MATGPLSIPFRLNPDGTAATVGYGTDREVDEAIVALVLTHMGERQMNPAFGVPDPAFAGLDTGDIQVGLDQYGPAGITIQSVTSEPVDGSDQVVRAVVAWQRDSDGTGTQNNG</sequence>
<protein>
    <submittedName>
        <fullName evidence="1">Baseplate wedge protein</fullName>
    </submittedName>
</protein>
<dbReference type="SUPFAM" id="SSF160719">
    <property type="entry name" value="gpW/gp25-like"/>
    <property type="match status" value="1"/>
</dbReference>
<dbReference type="RefSeq" id="YP_009881711.1">
    <property type="nucleotide sequence ID" value="NC_049442.1"/>
</dbReference>
<dbReference type="KEGG" id="vg:55810984"/>
<dbReference type="EMBL" id="MH744419">
    <property type="protein sequence ID" value="AYD81532.1"/>
    <property type="molecule type" value="Genomic_DNA"/>
</dbReference>
<evidence type="ECO:0000313" key="2">
    <source>
        <dbReference type="Proteomes" id="UP000278416"/>
    </source>
</evidence>
<dbReference type="GeneID" id="55810984"/>